<proteinExistence type="predicted"/>
<comment type="caution">
    <text evidence="3">The sequence shown here is derived from an EMBL/GenBank/DDBJ whole genome shotgun (WGS) entry which is preliminary data.</text>
</comment>
<gene>
    <name evidence="3" type="ORF">A3K86_09795</name>
</gene>
<dbReference type="PANTHER" id="PTHR37533:SF2">
    <property type="entry name" value="FLAGELLAR HOOK-LENGTH CONTROL PROTEIN"/>
    <property type="match status" value="1"/>
</dbReference>
<evidence type="ECO:0000256" key="1">
    <source>
        <dbReference type="SAM" id="MobiDB-lite"/>
    </source>
</evidence>
<evidence type="ECO:0000313" key="4">
    <source>
        <dbReference type="Proteomes" id="UP000078503"/>
    </source>
</evidence>
<feature type="region of interest" description="Disordered" evidence="1">
    <location>
        <begin position="1"/>
        <end position="60"/>
    </location>
</feature>
<dbReference type="InterPro" id="IPR038610">
    <property type="entry name" value="FliK-like_C_sf"/>
</dbReference>
<feature type="compositionally biased region" description="Low complexity" evidence="1">
    <location>
        <begin position="338"/>
        <end position="351"/>
    </location>
</feature>
<feature type="compositionally biased region" description="Basic and acidic residues" evidence="1">
    <location>
        <begin position="41"/>
        <end position="53"/>
    </location>
</feature>
<dbReference type="EMBL" id="LVHF01000017">
    <property type="protein sequence ID" value="OAN16728.1"/>
    <property type="molecule type" value="Genomic_DNA"/>
</dbReference>
<dbReference type="RefSeq" id="WP_068330721.1">
    <property type="nucleotide sequence ID" value="NZ_LVHF01000017.1"/>
</dbReference>
<feature type="compositionally biased region" description="Polar residues" evidence="1">
    <location>
        <begin position="1"/>
        <end position="18"/>
    </location>
</feature>
<name>A0A178KHE9_9GAMM</name>
<dbReference type="CDD" id="cd17470">
    <property type="entry name" value="T3SS_Flik_C"/>
    <property type="match status" value="1"/>
</dbReference>
<organism evidence="3 4">
    <name type="scientific">Photobacterium jeanii</name>
    <dbReference type="NCBI Taxonomy" id="858640"/>
    <lineage>
        <taxon>Bacteria</taxon>
        <taxon>Pseudomonadati</taxon>
        <taxon>Pseudomonadota</taxon>
        <taxon>Gammaproteobacteria</taxon>
        <taxon>Vibrionales</taxon>
        <taxon>Vibrionaceae</taxon>
        <taxon>Photobacterium</taxon>
    </lineage>
</organism>
<keyword evidence="4" id="KW-1185">Reference proteome</keyword>
<evidence type="ECO:0000259" key="2">
    <source>
        <dbReference type="Pfam" id="PF02120"/>
    </source>
</evidence>
<dbReference type="Gene3D" id="3.30.750.140">
    <property type="match status" value="1"/>
</dbReference>
<reference evidence="3 4" key="1">
    <citation type="submission" date="2016-03" db="EMBL/GenBank/DDBJ databases">
        <title>Photobacterium proteolyticum sp. nov. a protease producing bacterium isolated from ocean sediments of Laizhou Bay.</title>
        <authorList>
            <person name="Li Y."/>
        </authorList>
    </citation>
    <scope>NUCLEOTIDE SEQUENCE [LARGE SCALE GENOMIC DNA]</scope>
    <source>
        <strain evidence="3 4">R-40508</strain>
    </source>
</reference>
<dbReference type="AlphaFoldDB" id="A0A178KHE9"/>
<feature type="domain" description="Flagellar hook-length control protein-like C-terminal" evidence="2">
    <location>
        <begin position="268"/>
        <end position="349"/>
    </location>
</feature>
<dbReference type="Pfam" id="PF02120">
    <property type="entry name" value="Flg_hook"/>
    <property type="match status" value="1"/>
</dbReference>
<feature type="region of interest" description="Disordered" evidence="1">
    <location>
        <begin position="338"/>
        <end position="357"/>
    </location>
</feature>
<evidence type="ECO:0000313" key="3">
    <source>
        <dbReference type="EMBL" id="OAN16728.1"/>
    </source>
</evidence>
<dbReference type="InterPro" id="IPR021136">
    <property type="entry name" value="Flagellar_hook_control-like_C"/>
</dbReference>
<accession>A0A178KHE9</accession>
<dbReference type="Proteomes" id="UP000078503">
    <property type="component" value="Unassembled WGS sequence"/>
</dbReference>
<dbReference type="OrthoDB" id="1792985at2"/>
<dbReference type="InterPro" id="IPR052563">
    <property type="entry name" value="FliK"/>
</dbReference>
<dbReference type="PANTHER" id="PTHR37533">
    <property type="entry name" value="FLAGELLAR HOOK-LENGTH CONTROL PROTEIN"/>
    <property type="match status" value="1"/>
</dbReference>
<sequence length="390" mass="42087">MQAIANSINTFSANNDATKANPAVKKSNSLGEPMGFQQFEQKLDRADTSKDDQLDTTEQENVMNSPITAEGQAQPVVSDTYLAQLKRMMGGQAGSPEKTAGDVALNAIEGKANPQSELKGQALLAALTQQAQLQGDQQKFGQHIVPAANQAAADSRLEAGKLEPEQVLQQLLANKKLDGNKSADLMPAIQQLMESGKLEGQMPALERLIAANQAHSQGLHASVTPSFQHLSASSTEQAAKMAAQQFHASVDISEPEWGRDLVEQLRSRIQFSKADHLQQAHVRLDPPELGKLDINLRMDGDKVSVHFTAAHPQLREALMANAERLRMDFDGSQLQLGDVSVSSGQQQGQHSRGSHGNEEEVIAANQTVITQAGNHHHKAQADASRFESVV</sequence>
<dbReference type="STRING" id="858640.A3K86_09795"/>
<protein>
    <recommendedName>
        <fullName evidence="2">Flagellar hook-length control protein-like C-terminal domain-containing protein</fullName>
    </recommendedName>
</protein>